<dbReference type="RefSeq" id="WP_144228896.1">
    <property type="nucleotide sequence ID" value="NZ_CBCRVV010000022.1"/>
</dbReference>
<protein>
    <submittedName>
        <fullName evidence="2">Uncharacterized protein</fullName>
    </submittedName>
</protein>
<name>A0A556QPI9_9BACT</name>
<proteinExistence type="predicted"/>
<comment type="caution">
    <text evidence="2">The sequence shown here is derived from an EMBL/GenBank/DDBJ whole genome shotgun (WGS) entry which is preliminary data.</text>
</comment>
<dbReference type="Proteomes" id="UP000315648">
    <property type="component" value="Unassembled WGS sequence"/>
</dbReference>
<dbReference type="EMBL" id="VMBG01000001">
    <property type="protein sequence ID" value="TSJ78555.1"/>
    <property type="molecule type" value="Genomic_DNA"/>
</dbReference>
<organism evidence="2 3">
    <name type="scientific">Rariglobus hedericola</name>
    <dbReference type="NCBI Taxonomy" id="2597822"/>
    <lineage>
        <taxon>Bacteria</taxon>
        <taxon>Pseudomonadati</taxon>
        <taxon>Verrucomicrobiota</taxon>
        <taxon>Opitutia</taxon>
        <taxon>Opitutales</taxon>
        <taxon>Opitutaceae</taxon>
        <taxon>Rariglobus</taxon>
    </lineage>
</organism>
<keyword evidence="1" id="KW-1133">Transmembrane helix</keyword>
<gene>
    <name evidence="2" type="ORF">FPL22_04445</name>
</gene>
<evidence type="ECO:0000313" key="3">
    <source>
        <dbReference type="Proteomes" id="UP000315648"/>
    </source>
</evidence>
<reference evidence="2 3" key="1">
    <citation type="submission" date="2019-07" db="EMBL/GenBank/DDBJ databases">
        <title>Description of 53C-WASEF.</title>
        <authorList>
            <person name="Pitt A."/>
            <person name="Hahn M.W."/>
        </authorList>
    </citation>
    <scope>NUCLEOTIDE SEQUENCE [LARGE SCALE GENOMIC DNA]</scope>
    <source>
        <strain evidence="2 3">53C-WASEF</strain>
    </source>
</reference>
<keyword evidence="1" id="KW-0812">Transmembrane</keyword>
<dbReference type="AlphaFoldDB" id="A0A556QPI9"/>
<accession>A0A556QPI9</accession>
<keyword evidence="1" id="KW-0472">Membrane</keyword>
<sequence length="68" mass="7282">MASAPAADSRFKVGTLVYIKAGMITVLLFLLSGDFCFTLMETVVPTIMPLKFNSIVADLGIEVGTKNI</sequence>
<keyword evidence="3" id="KW-1185">Reference proteome</keyword>
<feature type="transmembrane region" description="Helical" evidence="1">
    <location>
        <begin position="21"/>
        <end position="40"/>
    </location>
</feature>
<evidence type="ECO:0000256" key="1">
    <source>
        <dbReference type="SAM" id="Phobius"/>
    </source>
</evidence>
<evidence type="ECO:0000313" key="2">
    <source>
        <dbReference type="EMBL" id="TSJ78555.1"/>
    </source>
</evidence>